<proteinExistence type="predicted"/>
<dbReference type="Pfam" id="PF04608">
    <property type="entry name" value="PgpA"/>
    <property type="match status" value="1"/>
</dbReference>
<feature type="transmembrane region" description="Helical" evidence="1">
    <location>
        <begin position="84"/>
        <end position="107"/>
    </location>
</feature>
<evidence type="ECO:0000256" key="1">
    <source>
        <dbReference type="SAM" id="Phobius"/>
    </source>
</evidence>
<protein>
    <submittedName>
        <fullName evidence="3">Phosphatidylglycerophosphatase A</fullName>
    </submittedName>
</protein>
<keyword evidence="1" id="KW-0812">Transmembrane</keyword>
<sequence length="155" mass="17042">MKMLLAKILGTGFGTGYFPFASGTLGSALAVAMYWFIPGFSETTFLLLAALIFFFAGVWASSLLEEPYGQDPSEATIDELVGQWIALLFLPKTLLSISLAFAAFRFFDITKIEPANQLQKLPRGWGVMMDDVMAGIYANLFCHAIYFLLGQLSSQ</sequence>
<dbReference type="OrthoDB" id="9804091at2"/>
<dbReference type="SUPFAM" id="SSF101307">
    <property type="entry name" value="YutG-like"/>
    <property type="match status" value="1"/>
</dbReference>
<dbReference type="Proteomes" id="UP000001208">
    <property type="component" value="Chromosome"/>
</dbReference>
<reference evidence="3 4" key="1">
    <citation type="submission" date="2008-06" db="EMBL/GenBank/DDBJ databases">
        <title>Complete sequence of Chloroherpeton thalassium ATCC 35110.</title>
        <authorList>
            <consortium name="US DOE Joint Genome Institute"/>
            <person name="Lucas S."/>
            <person name="Copeland A."/>
            <person name="Lapidus A."/>
            <person name="Glavina del Rio T."/>
            <person name="Dalin E."/>
            <person name="Tice H."/>
            <person name="Bruce D."/>
            <person name="Goodwin L."/>
            <person name="Pitluck S."/>
            <person name="Schmutz J."/>
            <person name="Larimer F."/>
            <person name="Land M."/>
            <person name="Hauser L."/>
            <person name="Kyrpides N."/>
            <person name="Mikhailova N."/>
            <person name="Liu Z."/>
            <person name="Li T."/>
            <person name="Zhao F."/>
            <person name="Overmann J."/>
            <person name="Bryant D.A."/>
            <person name="Richardson P."/>
        </authorList>
    </citation>
    <scope>NUCLEOTIDE SEQUENCE [LARGE SCALE GENOMIC DNA]</scope>
    <source>
        <strain evidence="4">ATCC 35110 / GB-78</strain>
    </source>
</reference>
<dbReference type="GO" id="GO:0006629">
    <property type="term" value="P:lipid metabolic process"/>
    <property type="evidence" value="ECO:0007669"/>
    <property type="project" value="InterPro"/>
</dbReference>
<dbReference type="KEGG" id="cts:Ctha_0851"/>
<feature type="transmembrane region" description="Helical" evidence="1">
    <location>
        <begin position="44"/>
        <end position="64"/>
    </location>
</feature>
<dbReference type="InterPro" id="IPR026037">
    <property type="entry name" value="PgpA"/>
</dbReference>
<feature type="transmembrane region" description="Helical" evidence="1">
    <location>
        <begin position="20"/>
        <end position="37"/>
    </location>
</feature>
<dbReference type="PIRSF" id="PIRSF006162">
    <property type="entry name" value="PgpA"/>
    <property type="match status" value="1"/>
</dbReference>
<dbReference type="EMBL" id="CP001100">
    <property type="protein sequence ID" value="ACF13319.1"/>
    <property type="molecule type" value="Genomic_DNA"/>
</dbReference>
<evidence type="ECO:0000259" key="2">
    <source>
        <dbReference type="Pfam" id="PF04608"/>
    </source>
</evidence>
<organism evidence="3 4">
    <name type="scientific">Chloroherpeton thalassium (strain ATCC 35110 / GB-78)</name>
    <dbReference type="NCBI Taxonomy" id="517418"/>
    <lineage>
        <taxon>Bacteria</taxon>
        <taxon>Pseudomonadati</taxon>
        <taxon>Chlorobiota</taxon>
        <taxon>Chlorobiia</taxon>
        <taxon>Chlorobiales</taxon>
        <taxon>Chloroherpetonaceae</taxon>
        <taxon>Chloroherpeton</taxon>
    </lineage>
</organism>
<dbReference type="AlphaFoldDB" id="B3QWV5"/>
<dbReference type="RefSeq" id="WP_012499403.1">
    <property type="nucleotide sequence ID" value="NC_011026.1"/>
</dbReference>
<dbReference type="HOGENOM" id="CLU_103734_1_2_10"/>
<gene>
    <name evidence="3" type="ordered locus">Ctha_0851</name>
</gene>
<dbReference type="STRING" id="517418.Ctha_0851"/>
<dbReference type="PANTHER" id="PTHR36305:SF1">
    <property type="entry name" value="PHOSPHATIDYLGLYCEROPHOSPHATASE A"/>
    <property type="match status" value="1"/>
</dbReference>
<keyword evidence="1" id="KW-1133">Transmembrane helix</keyword>
<keyword evidence="4" id="KW-1185">Reference proteome</keyword>
<accession>B3QWV5</accession>
<evidence type="ECO:0000313" key="4">
    <source>
        <dbReference type="Proteomes" id="UP000001208"/>
    </source>
</evidence>
<dbReference type="PANTHER" id="PTHR36305">
    <property type="entry name" value="PHOSPHATIDYLGLYCEROPHOSPHATASE A"/>
    <property type="match status" value="1"/>
</dbReference>
<keyword evidence="1" id="KW-0472">Membrane</keyword>
<name>B3QWV5_CHLT3</name>
<dbReference type="GO" id="GO:0008962">
    <property type="term" value="F:phosphatidylglycerophosphatase activity"/>
    <property type="evidence" value="ECO:0007669"/>
    <property type="project" value="InterPro"/>
</dbReference>
<dbReference type="eggNOG" id="COG1267">
    <property type="taxonomic scope" value="Bacteria"/>
</dbReference>
<evidence type="ECO:0000313" key="3">
    <source>
        <dbReference type="EMBL" id="ACF13319.1"/>
    </source>
</evidence>
<dbReference type="CDD" id="cd06971">
    <property type="entry name" value="PgpA"/>
    <property type="match status" value="1"/>
</dbReference>
<feature type="transmembrane region" description="Helical" evidence="1">
    <location>
        <begin position="128"/>
        <end position="149"/>
    </location>
</feature>
<feature type="domain" description="YutG/PgpA" evidence="2">
    <location>
        <begin position="9"/>
        <end position="145"/>
    </location>
</feature>
<dbReference type="InterPro" id="IPR007686">
    <property type="entry name" value="YutG/PgpA"/>
</dbReference>
<dbReference type="InterPro" id="IPR036681">
    <property type="entry name" value="PgpA-like_sf"/>
</dbReference>